<reference evidence="6" key="1">
    <citation type="submission" date="2021-12" db="EMBL/GenBank/DDBJ databases">
        <authorList>
            <person name="King R."/>
        </authorList>
    </citation>
    <scope>NUCLEOTIDE SEQUENCE</scope>
</reference>
<keyword evidence="1" id="KW-0808">Transferase</keyword>
<dbReference type="AlphaFoldDB" id="A0A9P0F7Y7"/>
<dbReference type="Gene3D" id="3.40.50.10240">
    <property type="entry name" value="Thiamin pyrophosphokinase, catalytic domain"/>
    <property type="match status" value="1"/>
</dbReference>
<evidence type="ECO:0000313" key="7">
    <source>
        <dbReference type="Proteomes" id="UP001152759"/>
    </source>
</evidence>
<proteinExistence type="predicted"/>
<accession>A0A9P0F7Y7</accession>
<dbReference type="GO" id="GO:0030975">
    <property type="term" value="F:thiamine binding"/>
    <property type="evidence" value="ECO:0007669"/>
    <property type="project" value="InterPro"/>
</dbReference>
<evidence type="ECO:0000259" key="5">
    <source>
        <dbReference type="SMART" id="SM00983"/>
    </source>
</evidence>
<sequence length="281" mass="31075">MNELNVPSLEWDPVTLLFDHAAEFPPAAIVVLNTPILLRPEVVCSLWNRAIRRVTVDGGTNHWLRFAEENGKLIENKYPHLITGRLTADTVNIDSRSAKPCDMDSIEPDLLSQCQKEKSEVLNTPNQLKTDFHKALDCIASSNNNAVDVVFVLAEHSGRVDQILSNLSTLHQTSKIFKRDVPVFIVASDTVTWVLNPGVQHRIHVADRLIESQSNCGLIPLAGVASHITTTGLKWNLTDQGLEFGNKISSSNTYSGSSIVTVETDTQLVWSMSLGLTKKRD</sequence>
<dbReference type="PANTHER" id="PTHR13622">
    <property type="entry name" value="THIAMIN PYROPHOSPHOKINASE"/>
    <property type="match status" value="1"/>
</dbReference>
<dbReference type="InterPro" id="IPR006282">
    <property type="entry name" value="Thi_PPkinase"/>
</dbReference>
<evidence type="ECO:0000313" key="6">
    <source>
        <dbReference type="EMBL" id="CAH0395820.1"/>
    </source>
</evidence>
<dbReference type="GO" id="GO:0005524">
    <property type="term" value="F:ATP binding"/>
    <property type="evidence" value="ECO:0007669"/>
    <property type="project" value="UniProtKB-KW"/>
</dbReference>
<dbReference type="Gene3D" id="2.60.120.320">
    <property type="entry name" value="Thiamin pyrophosphokinase, thiamin-binding domain"/>
    <property type="match status" value="1"/>
</dbReference>
<organism evidence="6 7">
    <name type="scientific">Bemisia tabaci</name>
    <name type="common">Sweetpotato whitefly</name>
    <name type="synonym">Aleurodes tabaci</name>
    <dbReference type="NCBI Taxonomy" id="7038"/>
    <lineage>
        <taxon>Eukaryota</taxon>
        <taxon>Metazoa</taxon>
        <taxon>Ecdysozoa</taxon>
        <taxon>Arthropoda</taxon>
        <taxon>Hexapoda</taxon>
        <taxon>Insecta</taxon>
        <taxon>Pterygota</taxon>
        <taxon>Neoptera</taxon>
        <taxon>Paraneoptera</taxon>
        <taxon>Hemiptera</taxon>
        <taxon>Sternorrhyncha</taxon>
        <taxon>Aleyrodoidea</taxon>
        <taxon>Aleyrodidae</taxon>
        <taxon>Aleyrodinae</taxon>
        <taxon>Bemisia</taxon>
    </lineage>
</organism>
<protein>
    <recommendedName>
        <fullName evidence="5">Thiamin pyrophosphokinase thiamin-binding domain-containing protein</fullName>
    </recommendedName>
</protein>
<evidence type="ECO:0000256" key="3">
    <source>
        <dbReference type="ARBA" id="ARBA00022777"/>
    </source>
</evidence>
<dbReference type="Proteomes" id="UP001152759">
    <property type="component" value="Chromosome 9"/>
</dbReference>
<dbReference type="FunFam" id="2.60.120.320:FF:000001">
    <property type="entry name" value="Thiamine pyrophosphokinase"/>
    <property type="match status" value="1"/>
</dbReference>
<dbReference type="InterPro" id="IPR007371">
    <property type="entry name" value="TPK_catalytic"/>
</dbReference>
<dbReference type="InterPro" id="IPR007373">
    <property type="entry name" value="Thiamin_PyroPKinase_B1-bd"/>
</dbReference>
<dbReference type="CDD" id="cd07995">
    <property type="entry name" value="TPK"/>
    <property type="match status" value="1"/>
</dbReference>
<evidence type="ECO:0000256" key="4">
    <source>
        <dbReference type="ARBA" id="ARBA00022840"/>
    </source>
</evidence>
<evidence type="ECO:0000256" key="2">
    <source>
        <dbReference type="ARBA" id="ARBA00022741"/>
    </source>
</evidence>
<dbReference type="Pfam" id="PF04263">
    <property type="entry name" value="TPK_catalytic"/>
    <property type="match status" value="1"/>
</dbReference>
<dbReference type="SMART" id="SM00983">
    <property type="entry name" value="TPK_B1_binding"/>
    <property type="match status" value="1"/>
</dbReference>
<dbReference type="InterPro" id="IPR036759">
    <property type="entry name" value="TPK_catalytic_sf"/>
</dbReference>
<keyword evidence="7" id="KW-1185">Reference proteome</keyword>
<dbReference type="GO" id="GO:0004788">
    <property type="term" value="F:thiamine diphosphokinase activity"/>
    <property type="evidence" value="ECO:0007669"/>
    <property type="project" value="InterPro"/>
</dbReference>
<dbReference type="InterPro" id="IPR036371">
    <property type="entry name" value="TPK_B1-bd_sf"/>
</dbReference>
<keyword evidence="4" id="KW-0067">ATP-binding</keyword>
<dbReference type="EMBL" id="OU963870">
    <property type="protein sequence ID" value="CAH0395820.1"/>
    <property type="molecule type" value="Genomic_DNA"/>
</dbReference>
<dbReference type="NCBIfam" id="TIGR01378">
    <property type="entry name" value="thi_PPkinase"/>
    <property type="match status" value="1"/>
</dbReference>
<evidence type="ECO:0000256" key="1">
    <source>
        <dbReference type="ARBA" id="ARBA00022679"/>
    </source>
</evidence>
<dbReference type="Pfam" id="PF04265">
    <property type="entry name" value="TPK_B1_binding"/>
    <property type="match status" value="1"/>
</dbReference>
<dbReference type="GO" id="GO:0009229">
    <property type="term" value="P:thiamine diphosphate biosynthetic process"/>
    <property type="evidence" value="ECO:0007669"/>
    <property type="project" value="InterPro"/>
</dbReference>
<gene>
    <name evidence="6" type="ORF">BEMITA_LOCUS13958</name>
</gene>
<dbReference type="GO" id="GO:0016301">
    <property type="term" value="F:kinase activity"/>
    <property type="evidence" value="ECO:0007669"/>
    <property type="project" value="UniProtKB-KW"/>
</dbReference>
<keyword evidence="2" id="KW-0547">Nucleotide-binding</keyword>
<dbReference type="PANTHER" id="PTHR13622:SF8">
    <property type="entry name" value="THIAMIN PYROPHOSPHOKINASE 1"/>
    <property type="match status" value="1"/>
</dbReference>
<dbReference type="SUPFAM" id="SSF63862">
    <property type="entry name" value="Thiamin pyrophosphokinase, substrate-binding domain"/>
    <property type="match status" value="1"/>
</dbReference>
<dbReference type="SUPFAM" id="SSF63999">
    <property type="entry name" value="Thiamin pyrophosphokinase, catalytic domain"/>
    <property type="match status" value="1"/>
</dbReference>
<keyword evidence="3" id="KW-0418">Kinase</keyword>
<dbReference type="GO" id="GO:0006772">
    <property type="term" value="P:thiamine metabolic process"/>
    <property type="evidence" value="ECO:0007669"/>
    <property type="project" value="InterPro"/>
</dbReference>
<feature type="domain" description="Thiamin pyrophosphokinase thiamin-binding" evidence="5">
    <location>
        <begin position="198"/>
        <end position="268"/>
    </location>
</feature>
<name>A0A9P0F7Y7_BEMTA</name>